<dbReference type="Proteomes" id="UP000821837">
    <property type="component" value="Chromosome 3"/>
</dbReference>
<reference evidence="8" key="2">
    <citation type="submission" date="2021-09" db="EMBL/GenBank/DDBJ databases">
        <authorList>
            <person name="Jia N."/>
            <person name="Wang J."/>
            <person name="Shi W."/>
            <person name="Du L."/>
            <person name="Sun Y."/>
            <person name="Zhan W."/>
            <person name="Jiang J."/>
            <person name="Wang Q."/>
            <person name="Zhang B."/>
            <person name="Ji P."/>
            <person name="Sakyi L.B."/>
            <person name="Cui X."/>
            <person name="Yuan T."/>
            <person name="Jiang B."/>
            <person name="Yang W."/>
            <person name="Lam T.T.-Y."/>
            <person name="Chang Q."/>
            <person name="Ding S."/>
            <person name="Wang X."/>
            <person name="Zhu J."/>
            <person name="Ruan X."/>
            <person name="Zhao L."/>
            <person name="Wei J."/>
            <person name="Que T."/>
            <person name="Du C."/>
            <person name="Cheng J."/>
            <person name="Dai P."/>
            <person name="Han X."/>
            <person name="Huang E."/>
            <person name="Gao Y."/>
            <person name="Liu J."/>
            <person name="Shao H."/>
            <person name="Ye R."/>
            <person name="Li L."/>
            <person name="Wei W."/>
            <person name="Wang X."/>
            <person name="Wang C."/>
            <person name="Huo Q."/>
            <person name="Li W."/>
            <person name="Guo W."/>
            <person name="Chen H."/>
            <person name="Chen S."/>
            <person name="Zhou L."/>
            <person name="Zhou L."/>
            <person name="Ni X."/>
            <person name="Tian J."/>
            <person name="Zhou Y."/>
            <person name="Sheng Y."/>
            <person name="Liu T."/>
            <person name="Pan Y."/>
            <person name="Xia L."/>
            <person name="Li J."/>
            <person name="Zhao F."/>
            <person name="Cao W."/>
        </authorList>
    </citation>
    <scope>NUCLEOTIDE SEQUENCE</scope>
    <source>
        <strain evidence="8">Rsan-2018</strain>
        <tissue evidence="8">Larvae</tissue>
    </source>
</reference>
<keyword evidence="9" id="KW-1185">Reference proteome</keyword>
<dbReference type="VEuPathDB" id="VectorBase:RSAN_053113"/>
<dbReference type="InterPro" id="IPR017850">
    <property type="entry name" value="Alkaline_phosphatase_core_sf"/>
</dbReference>
<dbReference type="GO" id="GO:0046872">
    <property type="term" value="F:metal ion binding"/>
    <property type="evidence" value="ECO:0007669"/>
    <property type="project" value="UniProtKB-KW"/>
</dbReference>
<proteinExistence type="inferred from homology"/>
<comment type="similarity">
    <text evidence="2">Belongs to the sulfatase family.</text>
</comment>
<dbReference type="Gene3D" id="3.40.720.10">
    <property type="entry name" value="Alkaline Phosphatase, subunit A"/>
    <property type="match status" value="2"/>
</dbReference>
<dbReference type="InterPro" id="IPR024607">
    <property type="entry name" value="Sulfatase_CS"/>
</dbReference>
<dbReference type="PANTHER" id="PTHR10342:SF273">
    <property type="entry name" value="RE14504P"/>
    <property type="match status" value="1"/>
</dbReference>
<gene>
    <name evidence="8" type="ORF">HPB52_017332</name>
</gene>
<organism evidence="8 9">
    <name type="scientific">Rhipicephalus sanguineus</name>
    <name type="common">Brown dog tick</name>
    <name type="synonym">Ixodes sanguineus</name>
    <dbReference type="NCBI Taxonomy" id="34632"/>
    <lineage>
        <taxon>Eukaryota</taxon>
        <taxon>Metazoa</taxon>
        <taxon>Ecdysozoa</taxon>
        <taxon>Arthropoda</taxon>
        <taxon>Chelicerata</taxon>
        <taxon>Arachnida</taxon>
        <taxon>Acari</taxon>
        <taxon>Parasitiformes</taxon>
        <taxon>Ixodida</taxon>
        <taxon>Ixodoidea</taxon>
        <taxon>Ixodidae</taxon>
        <taxon>Rhipicephalinae</taxon>
        <taxon>Rhipicephalus</taxon>
        <taxon>Rhipicephalus</taxon>
    </lineage>
</organism>
<evidence type="ECO:0000256" key="4">
    <source>
        <dbReference type="ARBA" id="ARBA00022801"/>
    </source>
</evidence>
<evidence type="ECO:0000256" key="5">
    <source>
        <dbReference type="ARBA" id="ARBA00022837"/>
    </source>
</evidence>
<protein>
    <recommendedName>
        <fullName evidence="7">Sulfatase N-terminal domain-containing protein</fullName>
    </recommendedName>
</protein>
<evidence type="ECO:0000313" key="8">
    <source>
        <dbReference type="EMBL" id="KAH7962655.1"/>
    </source>
</evidence>
<evidence type="ECO:0000256" key="6">
    <source>
        <dbReference type="ARBA" id="ARBA00023180"/>
    </source>
</evidence>
<reference evidence="8" key="1">
    <citation type="journal article" date="2020" name="Cell">
        <title>Large-Scale Comparative Analyses of Tick Genomes Elucidate Their Genetic Diversity and Vector Capacities.</title>
        <authorList>
            <consortium name="Tick Genome and Microbiome Consortium (TIGMIC)"/>
            <person name="Jia N."/>
            <person name="Wang J."/>
            <person name="Shi W."/>
            <person name="Du L."/>
            <person name="Sun Y."/>
            <person name="Zhan W."/>
            <person name="Jiang J.F."/>
            <person name="Wang Q."/>
            <person name="Zhang B."/>
            <person name="Ji P."/>
            <person name="Bell-Sakyi L."/>
            <person name="Cui X.M."/>
            <person name="Yuan T.T."/>
            <person name="Jiang B.G."/>
            <person name="Yang W.F."/>
            <person name="Lam T.T."/>
            <person name="Chang Q.C."/>
            <person name="Ding S.J."/>
            <person name="Wang X.J."/>
            <person name="Zhu J.G."/>
            <person name="Ruan X.D."/>
            <person name="Zhao L."/>
            <person name="Wei J.T."/>
            <person name="Ye R.Z."/>
            <person name="Que T.C."/>
            <person name="Du C.H."/>
            <person name="Zhou Y.H."/>
            <person name="Cheng J.X."/>
            <person name="Dai P.F."/>
            <person name="Guo W.B."/>
            <person name="Han X.H."/>
            <person name="Huang E.J."/>
            <person name="Li L.F."/>
            <person name="Wei W."/>
            <person name="Gao Y.C."/>
            <person name="Liu J.Z."/>
            <person name="Shao H.Z."/>
            <person name="Wang X."/>
            <person name="Wang C.C."/>
            <person name="Yang T.C."/>
            <person name="Huo Q.B."/>
            <person name="Li W."/>
            <person name="Chen H.Y."/>
            <person name="Chen S.E."/>
            <person name="Zhou L.G."/>
            <person name="Ni X.B."/>
            <person name="Tian J.H."/>
            <person name="Sheng Y."/>
            <person name="Liu T."/>
            <person name="Pan Y.S."/>
            <person name="Xia L.Y."/>
            <person name="Li J."/>
            <person name="Zhao F."/>
            <person name="Cao W.C."/>
        </authorList>
    </citation>
    <scope>NUCLEOTIDE SEQUENCE</scope>
    <source>
        <strain evidence="8">Rsan-2018</strain>
    </source>
</reference>
<dbReference type="PANTHER" id="PTHR10342">
    <property type="entry name" value="ARYLSULFATASE"/>
    <property type="match status" value="1"/>
</dbReference>
<dbReference type="InterPro" id="IPR000917">
    <property type="entry name" value="Sulfatase_N"/>
</dbReference>
<evidence type="ECO:0000256" key="1">
    <source>
        <dbReference type="ARBA" id="ARBA00001913"/>
    </source>
</evidence>
<dbReference type="AlphaFoldDB" id="A0A9D4SZD8"/>
<dbReference type="Pfam" id="PF00884">
    <property type="entry name" value="Sulfatase"/>
    <property type="match status" value="1"/>
</dbReference>
<dbReference type="PROSITE" id="PS00149">
    <property type="entry name" value="SULFATASE_2"/>
    <property type="match status" value="1"/>
</dbReference>
<evidence type="ECO:0000313" key="9">
    <source>
        <dbReference type="Proteomes" id="UP000821837"/>
    </source>
</evidence>
<comment type="cofactor">
    <cofactor evidence="1">
        <name>Ca(2+)</name>
        <dbReference type="ChEBI" id="CHEBI:29108"/>
    </cofactor>
</comment>
<comment type="caution">
    <text evidence="8">The sequence shown here is derived from an EMBL/GenBank/DDBJ whole genome shotgun (WGS) entry which is preliminary data.</text>
</comment>
<dbReference type="SUPFAM" id="SSF53649">
    <property type="entry name" value="Alkaline phosphatase-like"/>
    <property type="match status" value="1"/>
</dbReference>
<evidence type="ECO:0000259" key="7">
    <source>
        <dbReference type="Pfam" id="PF00884"/>
    </source>
</evidence>
<sequence length="227" mass="25742">MQHDIIRQSEPRGLPLHFKLLPEWLNGLGYSSYMVGKWHLGFYKSEFTPTRRGFSTHVGSWGGFVDYYIHDQRAPMFLYVAHLAPHAATERELLQVPKIYLRGYDDIGHVNRTLYAGIVSALDKSVGDVFKALYEEGMLEDSVLMFTSDNGAASTYHGLDAASSWPLKGEKGALWEGGVRVPGFVWAFQNLWRGPGSIYERFFHVTDWLPTLYEMAVKCLGTNCAKR</sequence>
<evidence type="ECO:0000256" key="3">
    <source>
        <dbReference type="ARBA" id="ARBA00022723"/>
    </source>
</evidence>
<dbReference type="GO" id="GO:0008484">
    <property type="term" value="F:sulfuric ester hydrolase activity"/>
    <property type="evidence" value="ECO:0007669"/>
    <property type="project" value="InterPro"/>
</dbReference>
<keyword evidence="3" id="KW-0479">Metal-binding</keyword>
<name>A0A9D4SZD8_RHISA</name>
<keyword evidence="5" id="KW-0106">Calcium</keyword>
<evidence type="ECO:0000256" key="2">
    <source>
        <dbReference type="ARBA" id="ARBA00008779"/>
    </source>
</evidence>
<accession>A0A9D4SZD8</accession>
<dbReference type="InterPro" id="IPR047115">
    <property type="entry name" value="ARSB"/>
</dbReference>
<keyword evidence="6" id="KW-0325">Glycoprotein</keyword>
<dbReference type="EMBL" id="JABSTV010001249">
    <property type="protein sequence ID" value="KAH7962655.1"/>
    <property type="molecule type" value="Genomic_DNA"/>
</dbReference>
<keyword evidence="4" id="KW-0378">Hydrolase</keyword>
<feature type="domain" description="Sulfatase N-terminal" evidence="7">
    <location>
        <begin position="69"/>
        <end position="215"/>
    </location>
</feature>